<dbReference type="STRING" id="984487.A0A1E4SKK0"/>
<organism evidence="10 11">
    <name type="scientific">Suhomyces tanzawaensis NRRL Y-17324</name>
    <dbReference type="NCBI Taxonomy" id="984487"/>
    <lineage>
        <taxon>Eukaryota</taxon>
        <taxon>Fungi</taxon>
        <taxon>Dikarya</taxon>
        <taxon>Ascomycota</taxon>
        <taxon>Saccharomycotina</taxon>
        <taxon>Pichiomycetes</taxon>
        <taxon>Debaryomycetaceae</taxon>
        <taxon>Suhomyces</taxon>
    </lineage>
</organism>
<dbReference type="SMART" id="SM00271">
    <property type="entry name" value="DnaJ"/>
    <property type="match status" value="1"/>
</dbReference>
<proteinExistence type="predicted"/>
<dbReference type="CDD" id="cd06257">
    <property type="entry name" value="DnaJ"/>
    <property type="match status" value="1"/>
</dbReference>
<keyword evidence="2 8" id="KW-0732">Signal</keyword>
<dbReference type="Gene3D" id="1.10.287.110">
    <property type="entry name" value="DnaJ domain"/>
    <property type="match status" value="1"/>
</dbReference>
<name>A0A1E4SKK0_9ASCO</name>
<keyword evidence="11" id="KW-1185">Reference proteome</keyword>
<sequence length="306" mass="35020">MKLAAVLSVVFGILVAVQAAWSKEDYEIFSLNDKIQQDLGIDTTFYSWLELAQGPRATTKEITKAYRKKSRLLHPDKFAGATRKAKRDAEERFQRLSLVGNILRDHSLRKRYDYFYAKGFPTWKGTGYYYSKYRPGFVFTLFLLYLIFSGFHFVALKINRSQDYKRIAALKEQIKKQAWGGSLIPPMDGSDRKLLSDNGKTFVVKPDGSVYFVDGDSDDALVPLDENDINTAPGFKDSLLYKIPCHLWNLTLGRWAGKIDTNVVFENPKKEPEPEIKKKTKKTAQRGKKIELPNGKVVYSRPGRKN</sequence>
<evidence type="ECO:0000256" key="5">
    <source>
        <dbReference type="ARBA" id="ARBA00037847"/>
    </source>
</evidence>
<feature type="region of interest" description="Disordered" evidence="6">
    <location>
        <begin position="269"/>
        <end position="306"/>
    </location>
</feature>
<dbReference type="RefSeq" id="XP_020065153.1">
    <property type="nucleotide sequence ID" value="XM_020209788.1"/>
</dbReference>
<dbReference type="GO" id="GO:0012505">
    <property type="term" value="C:endomembrane system"/>
    <property type="evidence" value="ECO:0007669"/>
    <property type="project" value="UniProtKB-SubCell"/>
</dbReference>
<dbReference type="PRINTS" id="PR00625">
    <property type="entry name" value="JDOMAIN"/>
</dbReference>
<reference evidence="11" key="1">
    <citation type="submission" date="2016-05" db="EMBL/GenBank/DDBJ databases">
        <title>Comparative genomics of biotechnologically important yeasts.</title>
        <authorList>
            <consortium name="DOE Joint Genome Institute"/>
            <person name="Riley R."/>
            <person name="Haridas S."/>
            <person name="Wolfe K.H."/>
            <person name="Lopes M.R."/>
            <person name="Hittinger C.T."/>
            <person name="Goker M."/>
            <person name="Salamov A."/>
            <person name="Wisecaver J."/>
            <person name="Long T.M."/>
            <person name="Aerts A.L."/>
            <person name="Barry K."/>
            <person name="Choi C."/>
            <person name="Clum A."/>
            <person name="Coughlan A.Y."/>
            <person name="Deshpande S."/>
            <person name="Douglass A.P."/>
            <person name="Hanson S.J."/>
            <person name="Klenk H.-P."/>
            <person name="Labutti K."/>
            <person name="Lapidus A."/>
            <person name="Lindquist E."/>
            <person name="Lipzen A."/>
            <person name="Meier-Kolthoff J.P."/>
            <person name="Ohm R.A."/>
            <person name="Otillar R.P."/>
            <person name="Pangilinan J."/>
            <person name="Peng Y."/>
            <person name="Rokas A."/>
            <person name="Rosa C.A."/>
            <person name="Scheuner C."/>
            <person name="Sibirny A.A."/>
            <person name="Slot J.C."/>
            <person name="Stielow J.B."/>
            <person name="Sun H."/>
            <person name="Kurtzman C.P."/>
            <person name="Blackwell M."/>
            <person name="Grigoriev I.V."/>
            <person name="Jeffries T.W."/>
        </authorList>
    </citation>
    <scope>NUCLEOTIDE SEQUENCE [LARGE SCALE GENOMIC DNA]</scope>
    <source>
        <strain evidence="11">NRRL Y-17324</strain>
    </source>
</reference>
<dbReference type="Pfam" id="PF00226">
    <property type="entry name" value="DnaJ"/>
    <property type="match status" value="1"/>
</dbReference>
<evidence type="ECO:0000256" key="1">
    <source>
        <dbReference type="ARBA" id="ARBA00022692"/>
    </source>
</evidence>
<evidence type="ECO:0000259" key="9">
    <source>
        <dbReference type="PROSITE" id="PS50076"/>
    </source>
</evidence>
<accession>A0A1E4SKK0</accession>
<dbReference type="EMBL" id="KV453911">
    <property type="protein sequence ID" value="ODV80031.1"/>
    <property type="molecule type" value="Genomic_DNA"/>
</dbReference>
<gene>
    <name evidence="10" type="ORF">CANTADRAFT_50079</name>
</gene>
<dbReference type="Proteomes" id="UP000094285">
    <property type="component" value="Unassembled WGS sequence"/>
</dbReference>
<evidence type="ECO:0000256" key="4">
    <source>
        <dbReference type="ARBA" id="ARBA00023136"/>
    </source>
</evidence>
<feature type="domain" description="J" evidence="9">
    <location>
        <begin position="44"/>
        <end position="116"/>
    </location>
</feature>
<feature type="transmembrane region" description="Helical" evidence="7">
    <location>
        <begin position="137"/>
        <end position="156"/>
    </location>
</feature>
<evidence type="ECO:0000256" key="2">
    <source>
        <dbReference type="ARBA" id="ARBA00022729"/>
    </source>
</evidence>
<dbReference type="GeneID" id="30983924"/>
<feature type="chain" id="PRO_5009162845" evidence="8">
    <location>
        <begin position="20"/>
        <end position="306"/>
    </location>
</feature>
<dbReference type="SUPFAM" id="SSF46565">
    <property type="entry name" value="Chaperone J-domain"/>
    <property type="match status" value="1"/>
</dbReference>
<evidence type="ECO:0000256" key="8">
    <source>
        <dbReference type="SAM" id="SignalP"/>
    </source>
</evidence>
<feature type="compositionally biased region" description="Basic residues" evidence="6">
    <location>
        <begin position="278"/>
        <end position="287"/>
    </location>
</feature>
<dbReference type="PROSITE" id="PS50076">
    <property type="entry name" value="DNAJ_2"/>
    <property type="match status" value="1"/>
</dbReference>
<keyword evidence="3 7" id="KW-1133">Transmembrane helix</keyword>
<evidence type="ECO:0000256" key="7">
    <source>
        <dbReference type="SAM" id="Phobius"/>
    </source>
</evidence>
<dbReference type="PANTHER" id="PTHR44653:SF2">
    <property type="entry name" value="DNAJ HOMOLOG SUBFAMILY C MEMBER 1"/>
    <property type="match status" value="1"/>
</dbReference>
<protein>
    <submittedName>
        <fullName evidence="10">DnaJ-domain-containing protein</fullName>
    </submittedName>
</protein>
<keyword evidence="4 7" id="KW-0472">Membrane</keyword>
<dbReference type="PANTHER" id="PTHR44653">
    <property type="entry name" value="DNAJ HOMOLOG SUBFAMILY C MEMBER 1"/>
    <property type="match status" value="1"/>
</dbReference>
<dbReference type="InterPro" id="IPR001623">
    <property type="entry name" value="DnaJ_domain"/>
</dbReference>
<dbReference type="InterPro" id="IPR052606">
    <property type="entry name" value="DnaJ_domain_protein"/>
</dbReference>
<dbReference type="OrthoDB" id="413400at2759"/>
<evidence type="ECO:0000313" key="11">
    <source>
        <dbReference type="Proteomes" id="UP000094285"/>
    </source>
</evidence>
<evidence type="ECO:0000256" key="6">
    <source>
        <dbReference type="SAM" id="MobiDB-lite"/>
    </source>
</evidence>
<dbReference type="InterPro" id="IPR036869">
    <property type="entry name" value="J_dom_sf"/>
</dbReference>
<evidence type="ECO:0000256" key="3">
    <source>
        <dbReference type="ARBA" id="ARBA00022989"/>
    </source>
</evidence>
<comment type="subcellular location">
    <subcellularLocation>
        <location evidence="5">Endomembrane system</location>
        <topology evidence="5">Single-pass membrane protein</topology>
    </subcellularLocation>
</comment>
<feature type="signal peptide" evidence="8">
    <location>
        <begin position="1"/>
        <end position="19"/>
    </location>
</feature>
<keyword evidence="1 7" id="KW-0812">Transmembrane</keyword>
<evidence type="ECO:0000313" key="10">
    <source>
        <dbReference type="EMBL" id="ODV80031.1"/>
    </source>
</evidence>
<dbReference type="AlphaFoldDB" id="A0A1E4SKK0"/>